<accession>A0A835GS57</accession>
<organism evidence="1 2">
    <name type="scientific">Spodoptera exigua</name>
    <name type="common">Beet armyworm</name>
    <name type="synonym">Noctua fulgens</name>
    <dbReference type="NCBI Taxonomy" id="7107"/>
    <lineage>
        <taxon>Eukaryota</taxon>
        <taxon>Metazoa</taxon>
        <taxon>Ecdysozoa</taxon>
        <taxon>Arthropoda</taxon>
        <taxon>Hexapoda</taxon>
        <taxon>Insecta</taxon>
        <taxon>Pterygota</taxon>
        <taxon>Neoptera</taxon>
        <taxon>Endopterygota</taxon>
        <taxon>Lepidoptera</taxon>
        <taxon>Glossata</taxon>
        <taxon>Ditrysia</taxon>
        <taxon>Noctuoidea</taxon>
        <taxon>Noctuidae</taxon>
        <taxon>Amphipyrinae</taxon>
        <taxon>Spodoptera</taxon>
    </lineage>
</organism>
<dbReference type="AlphaFoldDB" id="A0A835GS57"/>
<gene>
    <name evidence="1" type="ORF">HW555_000458</name>
</gene>
<evidence type="ECO:0000313" key="2">
    <source>
        <dbReference type="Proteomes" id="UP000648187"/>
    </source>
</evidence>
<reference evidence="1" key="1">
    <citation type="submission" date="2020-08" db="EMBL/GenBank/DDBJ databases">
        <title>Spodoptera exigua strain:BAW_Kor-Di-RS1 Genome sequencing and assembly.</title>
        <authorList>
            <person name="Kim J."/>
            <person name="Nam H.Y."/>
            <person name="Kwon M."/>
            <person name="Choi J.H."/>
            <person name="Cho S.R."/>
            <person name="Kim G.-H."/>
        </authorList>
    </citation>
    <scope>NUCLEOTIDE SEQUENCE</scope>
    <source>
        <strain evidence="1">BAW_Kor-Di-RS1</strain>
        <tissue evidence="1">Whole-body</tissue>
    </source>
</reference>
<feature type="non-terminal residue" evidence="1">
    <location>
        <position position="1"/>
    </location>
</feature>
<feature type="non-terminal residue" evidence="1">
    <location>
        <position position="189"/>
    </location>
</feature>
<comment type="caution">
    <text evidence="1">The sequence shown here is derived from an EMBL/GenBank/DDBJ whole genome shotgun (WGS) entry which is preliminary data.</text>
</comment>
<dbReference type="Proteomes" id="UP000648187">
    <property type="component" value="Unassembled WGS sequence"/>
</dbReference>
<protein>
    <submittedName>
        <fullName evidence="1">Uncharacterized protein</fullName>
    </submittedName>
</protein>
<proteinExistence type="predicted"/>
<evidence type="ECO:0000313" key="1">
    <source>
        <dbReference type="EMBL" id="KAF9424319.1"/>
    </source>
</evidence>
<name>A0A835GS57_SPOEX</name>
<keyword evidence="2" id="KW-1185">Reference proteome</keyword>
<dbReference type="EMBL" id="JACKWZ010000003">
    <property type="protein sequence ID" value="KAF9424319.1"/>
    <property type="molecule type" value="Genomic_DNA"/>
</dbReference>
<sequence length="189" mass="21148">RSPAAIPGTLAPVTSVKLSQAASDSDIPHTVSDEEIRNVNLSLRYKRPRSDSSPVKNQLEEFKDEIFFSGQTHNNTEIICKHLNQKRRTSNNFLAHLRSKSRNVTLREGESSADLTEIVTKVGSVFGMAINKAHIRDIYRLPGKPGTNKPIVTEFSSVQTKQQLLTLAKDFNRKHSKEDRLNSKKIGLA</sequence>